<dbReference type="InterPro" id="IPR027417">
    <property type="entry name" value="P-loop_NTPase"/>
</dbReference>
<dbReference type="EMBL" id="JARQWQ010000054">
    <property type="protein sequence ID" value="KAK2556630.1"/>
    <property type="molecule type" value="Genomic_DNA"/>
</dbReference>
<name>A0AAD9Q979_ACRCE</name>
<keyword evidence="1" id="KW-0547">Nucleotide-binding</keyword>
<dbReference type="Proteomes" id="UP001249851">
    <property type="component" value="Unassembled WGS sequence"/>
</dbReference>
<evidence type="ECO:0000259" key="4">
    <source>
        <dbReference type="PROSITE" id="PS00486"/>
    </source>
</evidence>
<feature type="domain" description="DNA mismatch repair proteins mutS family" evidence="4">
    <location>
        <begin position="100"/>
        <end position="116"/>
    </location>
</feature>
<evidence type="ECO:0000256" key="1">
    <source>
        <dbReference type="ARBA" id="ARBA00022741"/>
    </source>
</evidence>
<evidence type="ECO:0000256" key="3">
    <source>
        <dbReference type="ARBA" id="ARBA00023125"/>
    </source>
</evidence>
<dbReference type="InterPro" id="IPR045076">
    <property type="entry name" value="MutS"/>
</dbReference>
<dbReference type="SMART" id="SM00534">
    <property type="entry name" value="MUTSac"/>
    <property type="match status" value="1"/>
</dbReference>
<evidence type="ECO:0000313" key="5">
    <source>
        <dbReference type="EMBL" id="KAK2556630.1"/>
    </source>
</evidence>
<dbReference type="AlphaFoldDB" id="A0AAD9Q979"/>
<evidence type="ECO:0000256" key="2">
    <source>
        <dbReference type="ARBA" id="ARBA00022840"/>
    </source>
</evidence>
<dbReference type="GO" id="GO:0043504">
    <property type="term" value="P:mitochondrial DNA repair"/>
    <property type="evidence" value="ECO:0007669"/>
    <property type="project" value="TreeGrafter"/>
</dbReference>
<dbReference type="GO" id="GO:0030983">
    <property type="term" value="F:mismatched DNA binding"/>
    <property type="evidence" value="ECO:0007669"/>
    <property type="project" value="InterPro"/>
</dbReference>
<sequence length="265" mass="29016">MRLSRLVMLMHYSLIIIVCSYAGKSTFLRQNALIAILAQAGSFVPALNASIVSLIVNISGIVDRVFARIGASDNLVQYQSTFMSEMLETAFILAQATDKSLVVVDEIGRGTSMLDGLSIAWSVIEHLHSAINCRTLASTHYHQLAKLAEILPYVDCYHVTAKNERDGISFMFKVIHGCDHKSFGIDVAKLAGVPSQVETRAREILNNLEQNDNIFEDTLKVDRVGKRKKTKLLQDSAKTEGCQMAALSGINRKDAESGGLDIIGS</sequence>
<organism evidence="5 6">
    <name type="scientific">Acropora cervicornis</name>
    <name type="common">Staghorn coral</name>
    <dbReference type="NCBI Taxonomy" id="6130"/>
    <lineage>
        <taxon>Eukaryota</taxon>
        <taxon>Metazoa</taxon>
        <taxon>Cnidaria</taxon>
        <taxon>Anthozoa</taxon>
        <taxon>Hexacorallia</taxon>
        <taxon>Scleractinia</taxon>
        <taxon>Astrocoeniina</taxon>
        <taxon>Acroporidae</taxon>
        <taxon>Acropora</taxon>
    </lineage>
</organism>
<dbReference type="GO" id="GO:0140664">
    <property type="term" value="F:ATP-dependent DNA damage sensor activity"/>
    <property type="evidence" value="ECO:0007669"/>
    <property type="project" value="InterPro"/>
</dbReference>
<dbReference type="PANTHER" id="PTHR11361">
    <property type="entry name" value="DNA MISMATCH REPAIR PROTEIN MUTS FAMILY MEMBER"/>
    <property type="match status" value="1"/>
</dbReference>
<dbReference type="Pfam" id="PF00488">
    <property type="entry name" value="MutS_V"/>
    <property type="match status" value="1"/>
</dbReference>
<dbReference type="PANTHER" id="PTHR11361:SF34">
    <property type="entry name" value="DNA MISMATCH REPAIR PROTEIN MSH1, MITOCHONDRIAL"/>
    <property type="match status" value="1"/>
</dbReference>
<gene>
    <name evidence="5" type="ORF">P5673_021178</name>
</gene>
<dbReference type="GO" id="GO:0005739">
    <property type="term" value="C:mitochondrion"/>
    <property type="evidence" value="ECO:0007669"/>
    <property type="project" value="TreeGrafter"/>
</dbReference>
<dbReference type="SUPFAM" id="SSF52540">
    <property type="entry name" value="P-loop containing nucleoside triphosphate hydrolases"/>
    <property type="match status" value="1"/>
</dbReference>
<keyword evidence="3" id="KW-0238">DNA-binding</keyword>
<proteinExistence type="predicted"/>
<dbReference type="GO" id="GO:0005634">
    <property type="term" value="C:nucleus"/>
    <property type="evidence" value="ECO:0007669"/>
    <property type="project" value="TreeGrafter"/>
</dbReference>
<keyword evidence="6" id="KW-1185">Reference proteome</keyword>
<reference evidence="5" key="1">
    <citation type="journal article" date="2023" name="G3 (Bethesda)">
        <title>Whole genome assembly and annotation of the endangered Caribbean coral Acropora cervicornis.</title>
        <authorList>
            <person name="Selwyn J.D."/>
            <person name="Vollmer S.V."/>
        </authorList>
    </citation>
    <scope>NUCLEOTIDE SEQUENCE</scope>
    <source>
        <strain evidence="5">K2</strain>
    </source>
</reference>
<keyword evidence="2" id="KW-0067">ATP-binding</keyword>
<dbReference type="GO" id="GO:0005524">
    <property type="term" value="F:ATP binding"/>
    <property type="evidence" value="ECO:0007669"/>
    <property type="project" value="UniProtKB-KW"/>
</dbReference>
<dbReference type="GO" id="GO:0006298">
    <property type="term" value="P:mismatch repair"/>
    <property type="evidence" value="ECO:0007669"/>
    <property type="project" value="InterPro"/>
</dbReference>
<dbReference type="InterPro" id="IPR000432">
    <property type="entry name" value="DNA_mismatch_repair_MutS_C"/>
</dbReference>
<evidence type="ECO:0000313" key="6">
    <source>
        <dbReference type="Proteomes" id="UP001249851"/>
    </source>
</evidence>
<dbReference type="PROSITE" id="PS00486">
    <property type="entry name" value="DNA_MISMATCH_REPAIR_2"/>
    <property type="match status" value="1"/>
</dbReference>
<dbReference type="Gene3D" id="3.40.50.300">
    <property type="entry name" value="P-loop containing nucleotide triphosphate hydrolases"/>
    <property type="match status" value="1"/>
</dbReference>
<accession>A0AAD9Q979</accession>
<comment type="caution">
    <text evidence="5">The sequence shown here is derived from an EMBL/GenBank/DDBJ whole genome shotgun (WGS) entry which is preliminary data.</text>
</comment>
<reference evidence="5" key="2">
    <citation type="journal article" date="2023" name="Science">
        <title>Genomic signatures of disease resistance in endangered staghorn corals.</title>
        <authorList>
            <person name="Vollmer S.V."/>
            <person name="Selwyn J.D."/>
            <person name="Despard B.A."/>
            <person name="Roesel C.L."/>
        </authorList>
    </citation>
    <scope>NUCLEOTIDE SEQUENCE</scope>
    <source>
        <strain evidence="5">K2</strain>
    </source>
</reference>
<protein>
    <submittedName>
        <fullName evidence="5">DNA mismatch repair protein MutS</fullName>
    </submittedName>
</protein>